<gene>
    <name evidence="2" type="ORF">UFOPK3720_00156</name>
</gene>
<feature type="region of interest" description="Disordered" evidence="1">
    <location>
        <begin position="1"/>
        <end position="21"/>
    </location>
</feature>
<dbReference type="EMBL" id="CAFBNB010000016">
    <property type="protein sequence ID" value="CAB4919709.1"/>
    <property type="molecule type" value="Genomic_DNA"/>
</dbReference>
<dbReference type="AlphaFoldDB" id="A0A6J7HUL7"/>
<reference evidence="2" key="1">
    <citation type="submission" date="2020-05" db="EMBL/GenBank/DDBJ databases">
        <authorList>
            <person name="Chiriac C."/>
            <person name="Salcher M."/>
            <person name="Ghai R."/>
            <person name="Kavagutti S V."/>
        </authorList>
    </citation>
    <scope>NUCLEOTIDE SEQUENCE</scope>
</reference>
<proteinExistence type="predicted"/>
<feature type="region of interest" description="Disordered" evidence="1">
    <location>
        <begin position="168"/>
        <end position="202"/>
    </location>
</feature>
<evidence type="ECO:0000313" key="2">
    <source>
        <dbReference type="EMBL" id="CAB4919709.1"/>
    </source>
</evidence>
<feature type="region of interest" description="Disordered" evidence="1">
    <location>
        <begin position="105"/>
        <end position="130"/>
    </location>
</feature>
<evidence type="ECO:0000256" key="1">
    <source>
        <dbReference type="SAM" id="MobiDB-lite"/>
    </source>
</evidence>
<name>A0A6J7HUL7_9ZZZZ</name>
<feature type="compositionally biased region" description="Basic and acidic residues" evidence="1">
    <location>
        <begin position="117"/>
        <end position="130"/>
    </location>
</feature>
<sequence length="202" mass="22359">MANGDGSRCRAGSARKIDPDALDRCEHDRLMAAIERHAVCAQAEPRDVRLEVRKGVDKHRPELVLEGHRGADRFERADEVNARLKHARIGREAIAAVVIAGGDDDRDPRLGQGVDRSVQESKGFDGRNRSIEDITCDDDAIDGLRHREVDDESDRLLLGRLQRQRVEGTAEVPIRGVEQSHADPPTLVSATRSLRAGLTRAR</sequence>
<accession>A0A6J7HUL7</accession>
<organism evidence="2">
    <name type="scientific">freshwater metagenome</name>
    <dbReference type="NCBI Taxonomy" id="449393"/>
    <lineage>
        <taxon>unclassified sequences</taxon>
        <taxon>metagenomes</taxon>
        <taxon>ecological metagenomes</taxon>
    </lineage>
</organism>
<protein>
    <submittedName>
        <fullName evidence="2">Unannotated protein</fullName>
    </submittedName>
</protein>